<keyword evidence="3" id="KW-1185">Reference proteome</keyword>
<evidence type="ECO:0000313" key="2">
    <source>
        <dbReference type="EMBL" id="RKO99145.1"/>
    </source>
</evidence>
<feature type="transmembrane region" description="Helical" evidence="1">
    <location>
        <begin position="101"/>
        <end position="117"/>
    </location>
</feature>
<sequence length="515" mass="58456">MTKLDVSQFYHLAREQLLAVKQVVIPPTPDSLIHMAMSVAIISAVGGVLGLVSLWYWRHHPAVRFRVPYMVATEMALTPALVILLASMAQPWHTWDAAPCWGLLSCVTMLLWLHYACDFARLALFYRLAQLNCVEQGGRLMTLPFVDRIMDIIGVLVGSREYDRAAYRVTLVRQRNASDVMVASAMSLNLNFKNNIHESTPDLFDVSQSMTSMNTETDVSDLRQSTAPWSEVALWWLKLAAFGMLGFLTSMGFLTAQMGWSIQNMDIAAAFPFCYLHPIYIIFYLATFSACFLLLTVAMLLLPNDSFGFKVELILVRNTVQACVLAVSAMFDNFERIVPLLYLILSSLLVQLISIFFIPVSVIIWDAHEKKRTLSQITSISLKSEKDVAELWTTEAGRAMIARITRAAYAFEIYRFLMDTNSAKAAAPRQAKYIFQNYISREAPFELNLQSRQIKAWEQAVNRNNVSPELIQETRQAVFVDLFNNYKHKIVAELAQIQSDKARKDTHLAMAYQRQ</sequence>
<feature type="transmembrane region" description="Helical" evidence="1">
    <location>
        <begin position="69"/>
        <end position="89"/>
    </location>
</feature>
<protein>
    <recommendedName>
        <fullName evidence="4">RGS domain-containing protein</fullName>
    </recommendedName>
</protein>
<organism evidence="2 3">
    <name type="scientific">Caulochytrium protostelioides</name>
    <dbReference type="NCBI Taxonomy" id="1555241"/>
    <lineage>
        <taxon>Eukaryota</taxon>
        <taxon>Fungi</taxon>
        <taxon>Fungi incertae sedis</taxon>
        <taxon>Chytridiomycota</taxon>
        <taxon>Chytridiomycota incertae sedis</taxon>
        <taxon>Chytridiomycetes</taxon>
        <taxon>Caulochytriales</taxon>
        <taxon>Caulochytriaceae</taxon>
        <taxon>Caulochytrium</taxon>
    </lineage>
</organism>
<gene>
    <name evidence="2" type="ORF">CXG81DRAFT_28078</name>
</gene>
<feature type="transmembrane region" description="Helical" evidence="1">
    <location>
        <begin position="233"/>
        <end position="259"/>
    </location>
</feature>
<keyword evidence="1" id="KW-0812">Transmembrane</keyword>
<dbReference type="EMBL" id="ML014315">
    <property type="protein sequence ID" value="RKO99145.1"/>
    <property type="molecule type" value="Genomic_DNA"/>
</dbReference>
<reference evidence="3" key="1">
    <citation type="journal article" date="2018" name="Nat. Microbiol.">
        <title>Leveraging single-cell genomics to expand the fungal tree of life.</title>
        <authorList>
            <person name="Ahrendt S.R."/>
            <person name="Quandt C.A."/>
            <person name="Ciobanu D."/>
            <person name="Clum A."/>
            <person name="Salamov A."/>
            <person name="Andreopoulos B."/>
            <person name="Cheng J.F."/>
            <person name="Woyke T."/>
            <person name="Pelin A."/>
            <person name="Henrissat B."/>
            <person name="Reynolds N.K."/>
            <person name="Benny G.L."/>
            <person name="Smith M.E."/>
            <person name="James T.Y."/>
            <person name="Grigoriev I.V."/>
        </authorList>
    </citation>
    <scope>NUCLEOTIDE SEQUENCE [LARGE SCALE GENOMIC DNA]</scope>
    <source>
        <strain evidence="3">ATCC 52028</strain>
    </source>
</reference>
<dbReference type="SUPFAM" id="SSF48097">
    <property type="entry name" value="Regulator of G-protein signaling, RGS"/>
    <property type="match status" value="1"/>
</dbReference>
<dbReference type="Gene3D" id="1.10.167.10">
    <property type="entry name" value="Regulator of G-protein Signalling 4, domain 2"/>
    <property type="match status" value="1"/>
</dbReference>
<feature type="transmembrane region" description="Helical" evidence="1">
    <location>
        <begin position="314"/>
        <end position="331"/>
    </location>
</feature>
<dbReference type="InterPro" id="IPR044926">
    <property type="entry name" value="RGS_subdomain_2"/>
</dbReference>
<dbReference type="AlphaFoldDB" id="A0A4P9X1V3"/>
<feature type="transmembrane region" description="Helical" evidence="1">
    <location>
        <begin position="337"/>
        <end position="365"/>
    </location>
</feature>
<keyword evidence="1" id="KW-0472">Membrane</keyword>
<feature type="transmembrane region" description="Helical" evidence="1">
    <location>
        <begin position="279"/>
        <end position="302"/>
    </location>
</feature>
<name>A0A4P9X1V3_9FUNG</name>
<accession>A0A4P9X1V3</accession>
<dbReference type="Proteomes" id="UP000274922">
    <property type="component" value="Unassembled WGS sequence"/>
</dbReference>
<proteinExistence type="predicted"/>
<dbReference type="InterPro" id="IPR036305">
    <property type="entry name" value="RGS_sf"/>
</dbReference>
<evidence type="ECO:0000256" key="1">
    <source>
        <dbReference type="SAM" id="Phobius"/>
    </source>
</evidence>
<feature type="transmembrane region" description="Helical" evidence="1">
    <location>
        <begin position="32"/>
        <end position="57"/>
    </location>
</feature>
<keyword evidence="1" id="KW-1133">Transmembrane helix</keyword>
<evidence type="ECO:0000313" key="3">
    <source>
        <dbReference type="Proteomes" id="UP000274922"/>
    </source>
</evidence>
<evidence type="ECO:0008006" key="4">
    <source>
        <dbReference type="Google" id="ProtNLM"/>
    </source>
</evidence>